<name>A0A7G8BHJ4_9BACT</name>
<sequence length="175" mass="19235">MKPQKWHSVVIVMLLLSPPLANAQSATQPALHHRGDPSTTDHPIVVRQARANSVIPEDASGEYMLGHPGELIQITMQFGGLSGYVSRQGDGESDSGTPLTFFFDQTSLLGQDLKFTTRQIHGIWYSFQGTIVRGPGRTHSDDGYYLLTGNLIEHDSAMKTESRRTVSLKSSRQLG</sequence>
<evidence type="ECO:0000313" key="2">
    <source>
        <dbReference type="EMBL" id="QNI32014.1"/>
    </source>
</evidence>
<dbReference type="KEGG" id="adin:H7849_23875"/>
<reference evidence="2 3" key="1">
    <citation type="submission" date="2020-08" db="EMBL/GenBank/DDBJ databases">
        <title>Edaphobacter telluris sp. nov. and Acidobacterium dinghuensis sp. nov., two acidobacteria isolated from forest soil.</title>
        <authorList>
            <person name="Fu J."/>
            <person name="Qiu L."/>
        </authorList>
    </citation>
    <scope>NUCLEOTIDE SEQUENCE [LARGE SCALE GENOMIC DNA]</scope>
    <source>
        <strain evidence="2">4Y35</strain>
    </source>
</reference>
<dbReference type="RefSeq" id="WP_186742971.1">
    <property type="nucleotide sequence ID" value="NZ_CP060394.1"/>
</dbReference>
<dbReference type="EMBL" id="CP060394">
    <property type="protein sequence ID" value="QNI32014.1"/>
    <property type="molecule type" value="Genomic_DNA"/>
</dbReference>
<accession>A0A7G8BHJ4</accession>
<dbReference type="AlphaFoldDB" id="A0A7G8BHJ4"/>
<proteinExistence type="predicted"/>
<feature type="chain" id="PRO_5028985325" evidence="1">
    <location>
        <begin position="24"/>
        <end position="175"/>
    </location>
</feature>
<protein>
    <submittedName>
        <fullName evidence="2">Uncharacterized protein</fullName>
    </submittedName>
</protein>
<gene>
    <name evidence="2" type="ORF">H7849_23875</name>
</gene>
<feature type="signal peptide" evidence="1">
    <location>
        <begin position="1"/>
        <end position="23"/>
    </location>
</feature>
<evidence type="ECO:0000313" key="3">
    <source>
        <dbReference type="Proteomes" id="UP000515312"/>
    </source>
</evidence>
<evidence type="ECO:0000256" key="1">
    <source>
        <dbReference type="SAM" id="SignalP"/>
    </source>
</evidence>
<keyword evidence="1" id="KW-0732">Signal</keyword>
<keyword evidence="3" id="KW-1185">Reference proteome</keyword>
<dbReference type="Proteomes" id="UP000515312">
    <property type="component" value="Chromosome"/>
</dbReference>
<organism evidence="2 3">
    <name type="scientific">Alloacidobacterium dinghuense</name>
    <dbReference type="NCBI Taxonomy" id="2763107"/>
    <lineage>
        <taxon>Bacteria</taxon>
        <taxon>Pseudomonadati</taxon>
        <taxon>Acidobacteriota</taxon>
        <taxon>Terriglobia</taxon>
        <taxon>Terriglobales</taxon>
        <taxon>Acidobacteriaceae</taxon>
        <taxon>Alloacidobacterium</taxon>
    </lineage>
</organism>